<gene>
    <name evidence="3" type="ORF">JF539_02940</name>
</gene>
<feature type="region of interest" description="Disordered" evidence="1">
    <location>
        <begin position="1"/>
        <end position="23"/>
    </location>
</feature>
<dbReference type="EMBL" id="JAEKJZ010000001">
    <property type="protein sequence ID" value="MBN9669279.1"/>
    <property type="molecule type" value="Genomic_DNA"/>
</dbReference>
<feature type="transmembrane region" description="Helical" evidence="2">
    <location>
        <begin position="78"/>
        <end position="103"/>
    </location>
</feature>
<evidence type="ECO:0000313" key="4">
    <source>
        <dbReference type="Proteomes" id="UP000664096"/>
    </source>
</evidence>
<protein>
    <submittedName>
        <fullName evidence="3">Uncharacterized protein</fullName>
    </submittedName>
</protein>
<dbReference type="AlphaFoldDB" id="A0A939ECV7"/>
<organism evidence="3 4">
    <name type="scientific">Roseibium aggregatum</name>
    <dbReference type="NCBI Taxonomy" id="187304"/>
    <lineage>
        <taxon>Bacteria</taxon>
        <taxon>Pseudomonadati</taxon>
        <taxon>Pseudomonadota</taxon>
        <taxon>Alphaproteobacteria</taxon>
        <taxon>Hyphomicrobiales</taxon>
        <taxon>Stappiaceae</taxon>
        <taxon>Roseibium</taxon>
    </lineage>
</organism>
<reference evidence="3" key="1">
    <citation type="submission" date="2020-12" db="EMBL/GenBank/DDBJ databases">
        <title>Oil enriched cultivation method for isolating marine PHA-producing bacteria.</title>
        <authorList>
            <person name="Zheng W."/>
            <person name="Yu S."/>
            <person name="Huang Y."/>
        </authorList>
    </citation>
    <scope>NUCLEOTIDE SEQUENCE</scope>
    <source>
        <strain evidence="3">SY-2-12</strain>
    </source>
</reference>
<evidence type="ECO:0000256" key="2">
    <source>
        <dbReference type="SAM" id="Phobius"/>
    </source>
</evidence>
<proteinExistence type="predicted"/>
<feature type="transmembrane region" description="Helical" evidence="2">
    <location>
        <begin position="39"/>
        <end position="66"/>
    </location>
</feature>
<evidence type="ECO:0000256" key="1">
    <source>
        <dbReference type="SAM" id="MobiDB-lite"/>
    </source>
</evidence>
<keyword evidence="2" id="KW-1133">Transmembrane helix</keyword>
<sequence length="148" mass="16129">MTGMSSRHPSKKTGEPVAGNEGDWAKDDSFPGVFFKPSFRNICLCYLSLLTFFLSPVALLFAFLFAERGGSRLQAHYFFIRTTFALLVIGFCLAGLMVVLGAVLSTVLILAGVVLFVLSAALTLVRCASGLVFALRSEAPRNYKSYLM</sequence>
<keyword evidence="2" id="KW-0812">Transmembrane</keyword>
<dbReference type="Proteomes" id="UP000664096">
    <property type="component" value="Unassembled WGS sequence"/>
</dbReference>
<accession>A0A939ECV7</accession>
<comment type="caution">
    <text evidence="3">The sequence shown here is derived from an EMBL/GenBank/DDBJ whole genome shotgun (WGS) entry which is preliminary data.</text>
</comment>
<feature type="transmembrane region" description="Helical" evidence="2">
    <location>
        <begin position="109"/>
        <end position="135"/>
    </location>
</feature>
<evidence type="ECO:0000313" key="3">
    <source>
        <dbReference type="EMBL" id="MBN9669279.1"/>
    </source>
</evidence>
<name>A0A939ECV7_9HYPH</name>
<keyword evidence="2" id="KW-0472">Membrane</keyword>
<dbReference type="RefSeq" id="WP_207138856.1">
    <property type="nucleotide sequence ID" value="NZ_JAEKJZ010000001.1"/>
</dbReference>